<feature type="compositionally biased region" description="Basic and acidic residues" evidence="1">
    <location>
        <begin position="744"/>
        <end position="758"/>
    </location>
</feature>
<dbReference type="SMART" id="SM00454">
    <property type="entry name" value="SAM"/>
    <property type="match status" value="3"/>
</dbReference>
<organism evidence="3 4">
    <name type="scientific">Saccoglossus kowalevskii</name>
    <name type="common">Acorn worm</name>
    <dbReference type="NCBI Taxonomy" id="10224"/>
    <lineage>
        <taxon>Eukaryota</taxon>
        <taxon>Metazoa</taxon>
        <taxon>Hemichordata</taxon>
        <taxon>Enteropneusta</taxon>
        <taxon>Harrimaniidae</taxon>
        <taxon>Saccoglossus</taxon>
    </lineage>
</organism>
<sequence length="765" mass="87128">MRRLLVDAQTKFRKMMEENKKLAARIDGSIQSANQDMSVLRAELEDTNKRITELSSDSENNREDTYKIQQHELIKLREKNTQLEREKKKLLKQLDELRYLDQMPMEIPSAGELKIQLTQTEHELARAKEALTAMKNDRKKLKTDKVELLQQMKQLYSALEAKDEELRDFIRNYEYQVEESDNSMRQLVLEKEEAEKNRWEILKRARDEAERCVLLREQMEHKNKYLSRLEDELREAKRQLELERSERYSSTPRELQGVATRGTPHSTAGTTPGAITTRDISCISGTMSPSSEAPIGELHFSNFESPAIVHPPASLAHIVSPPHTARSHLSQSGISDITDDGQDSIHTAPECDTSKSTEDLDVVDSSGTHEDKKKRKKKKSGAFGSLSKVFGRGKNKKILEALVYEDTPTASMEQRDSSLDLSQDDKLLLVEECKQTAMIKWSSSMVSSWLECTMHMPKYTKMCATNIKSGKVLLGLTDAELDVALGINNTLHHRKLRLAIEEEREDVESKYPKAGEMDHEWVARNWLNDLGLGQHSLMFEEQLVDGRVLNVLSKKDLDKHLNVTRKFHQASLLHGIELLRRLNFDKEILMERRASCEEIDVDPLVWTNHRVIKWAKSIDLKEYADNLLDSGVHGALLVLEPSFNSDAMAAALGIPSTKNIIRRHLQTELNGLITPARGVLEATGMSLLGNKKKGSSGSVGKSFVRSYKGGYQDEEKKRYSFRGSLGRVLGRRARFELERNMFEATPEEAKMKRSKSQELTESSNV</sequence>
<feature type="compositionally biased region" description="Polar residues" evidence="1">
    <location>
        <begin position="263"/>
        <end position="274"/>
    </location>
</feature>
<feature type="region of interest" description="Disordered" evidence="1">
    <location>
        <begin position="318"/>
        <end position="379"/>
    </location>
</feature>
<name>A0ABM0MI76_SACKO</name>
<evidence type="ECO:0000313" key="3">
    <source>
        <dbReference type="Proteomes" id="UP000694865"/>
    </source>
</evidence>
<dbReference type="Pfam" id="PF00536">
    <property type="entry name" value="SAM_1"/>
    <property type="match status" value="2"/>
</dbReference>
<feature type="domain" description="SAM" evidence="2">
    <location>
        <begin position="441"/>
        <end position="506"/>
    </location>
</feature>
<dbReference type="PANTHER" id="PTHR12776">
    <property type="entry name" value="KAZRIN-RELATED"/>
    <property type="match status" value="1"/>
</dbReference>
<feature type="region of interest" description="Disordered" evidence="1">
    <location>
        <begin position="243"/>
        <end position="276"/>
    </location>
</feature>
<evidence type="ECO:0000313" key="4">
    <source>
        <dbReference type="RefSeq" id="XP_006819717.1"/>
    </source>
</evidence>
<protein>
    <submittedName>
        <fullName evidence="4">Kazrin-like</fullName>
    </submittedName>
</protein>
<evidence type="ECO:0000256" key="1">
    <source>
        <dbReference type="SAM" id="MobiDB-lite"/>
    </source>
</evidence>
<dbReference type="PANTHER" id="PTHR12776:SF1">
    <property type="entry name" value="KAZRIN"/>
    <property type="match status" value="1"/>
</dbReference>
<dbReference type="PROSITE" id="PS50105">
    <property type="entry name" value="SAM_DOMAIN"/>
    <property type="match status" value="3"/>
</dbReference>
<accession>A0ABM0MI76</accession>
<dbReference type="Pfam" id="PF25986">
    <property type="entry name" value="Kazrin"/>
    <property type="match status" value="1"/>
</dbReference>
<keyword evidence="3" id="KW-1185">Reference proteome</keyword>
<proteinExistence type="predicted"/>
<dbReference type="Gene3D" id="1.10.150.50">
    <property type="entry name" value="Transcription Factor, Ets-1"/>
    <property type="match status" value="3"/>
</dbReference>
<dbReference type="InterPro" id="IPR001660">
    <property type="entry name" value="SAM"/>
</dbReference>
<feature type="domain" description="SAM" evidence="2">
    <location>
        <begin position="606"/>
        <end position="637"/>
    </location>
</feature>
<feature type="domain" description="SAM" evidence="2">
    <location>
        <begin position="525"/>
        <end position="582"/>
    </location>
</feature>
<dbReference type="InterPro" id="IPR037616">
    <property type="entry name" value="Kazrin_SAM_rpt_3"/>
</dbReference>
<dbReference type="Pfam" id="PF07647">
    <property type="entry name" value="SAM_2"/>
    <property type="match status" value="1"/>
</dbReference>
<feature type="region of interest" description="Disordered" evidence="1">
    <location>
        <begin position="744"/>
        <end position="765"/>
    </location>
</feature>
<dbReference type="SUPFAM" id="SSF47769">
    <property type="entry name" value="SAM/Pointed domain"/>
    <property type="match status" value="3"/>
</dbReference>
<dbReference type="InterPro" id="IPR013761">
    <property type="entry name" value="SAM/pointed_sf"/>
</dbReference>
<dbReference type="RefSeq" id="XP_006819717.1">
    <property type="nucleotide sequence ID" value="XM_006819654.1"/>
</dbReference>
<evidence type="ECO:0000259" key="2">
    <source>
        <dbReference type="PROSITE" id="PS50105"/>
    </source>
</evidence>
<dbReference type="GeneID" id="102808460"/>
<dbReference type="InterPro" id="IPR037614">
    <property type="entry name" value="Kazrin"/>
</dbReference>
<dbReference type="Proteomes" id="UP000694865">
    <property type="component" value="Unplaced"/>
</dbReference>
<gene>
    <name evidence="4" type="primary">LOC102808460</name>
</gene>
<dbReference type="InterPro" id="IPR059089">
    <property type="entry name" value="Kazrin_N"/>
</dbReference>
<reference evidence="4" key="1">
    <citation type="submission" date="2025-08" db="UniProtKB">
        <authorList>
            <consortium name="RefSeq"/>
        </authorList>
    </citation>
    <scope>IDENTIFICATION</scope>
    <source>
        <tissue evidence="4">Testes</tissue>
    </source>
</reference>
<dbReference type="CDD" id="cd09570">
    <property type="entry name" value="SAM_kazrin_repeat3"/>
    <property type="match status" value="1"/>
</dbReference>